<feature type="chain" id="PRO_5041430848" description="Antigenic cell wall galactomannoprotein" evidence="1">
    <location>
        <begin position="19"/>
        <end position="169"/>
    </location>
</feature>
<keyword evidence="3" id="KW-1185">Reference proteome</keyword>
<dbReference type="Proteomes" id="UP001175261">
    <property type="component" value="Unassembled WGS sequence"/>
</dbReference>
<sequence length="169" mass="17727">MWMLKLSAVALAIQVVSAATILDSIHEVDGSTGALGSSVKSWKGNFLGTLPIIGASTVLLGDINDGTKTAKASAPLTLDEALDVAGATISLGDTVNSTLQAVIDRRPDFQKLLLGPVILGTLEMQKSATDRYTAAVLEKVPQEAQAIARDLIGDIESSFQKALDAYKLF</sequence>
<keyword evidence="1" id="KW-0732">Signal</keyword>
<gene>
    <name evidence="2" type="ORF">NLU13_7350</name>
</gene>
<proteinExistence type="predicted"/>
<dbReference type="InterPro" id="IPR021054">
    <property type="entry name" value="Cell_wall_mannoprotein_1"/>
</dbReference>
<evidence type="ECO:0008006" key="4">
    <source>
        <dbReference type="Google" id="ProtNLM"/>
    </source>
</evidence>
<dbReference type="PANTHER" id="PTHR38123:SF1">
    <property type="entry name" value="HYDROPHOBIC SURFACE BINDING PROTEIN"/>
    <property type="match status" value="1"/>
</dbReference>
<feature type="signal peptide" evidence="1">
    <location>
        <begin position="1"/>
        <end position="18"/>
    </location>
</feature>
<dbReference type="EMBL" id="JAPDFR010000007">
    <property type="protein sequence ID" value="KAK0384872.1"/>
    <property type="molecule type" value="Genomic_DNA"/>
</dbReference>
<evidence type="ECO:0000256" key="1">
    <source>
        <dbReference type="SAM" id="SignalP"/>
    </source>
</evidence>
<name>A0AA39L5H4_SARSR</name>
<accession>A0AA39L5H4</accession>
<dbReference type="Gene3D" id="1.20.1280.140">
    <property type="match status" value="1"/>
</dbReference>
<organism evidence="2 3">
    <name type="scientific">Sarocladium strictum</name>
    <name type="common">Black bundle disease fungus</name>
    <name type="synonym">Acremonium strictum</name>
    <dbReference type="NCBI Taxonomy" id="5046"/>
    <lineage>
        <taxon>Eukaryota</taxon>
        <taxon>Fungi</taxon>
        <taxon>Dikarya</taxon>
        <taxon>Ascomycota</taxon>
        <taxon>Pezizomycotina</taxon>
        <taxon>Sordariomycetes</taxon>
        <taxon>Hypocreomycetidae</taxon>
        <taxon>Hypocreales</taxon>
        <taxon>Sarocladiaceae</taxon>
        <taxon>Sarocladium</taxon>
    </lineage>
</organism>
<comment type="caution">
    <text evidence="2">The sequence shown here is derived from an EMBL/GenBank/DDBJ whole genome shotgun (WGS) entry which is preliminary data.</text>
</comment>
<evidence type="ECO:0000313" key="3">
    <source>
        <dbReference type="Proteomes" id="UP001175261"/>
    </source>
</evidence>
<dbReference type="PANTHER" id="PTHR38123">
    <property type="entry name" value="CELL WALL SERINE-THREONINE-RICH GALACTOMANNOPROTEIN MP1 (AFU_ORTHOLOGUE AFUA_4G03240)"/>
    <property type="match status" value="1"/>
</dbReference>
<dbReference type="AlphaFoldDB" id="A0AA39L5H4"/>
<dbReference type="Pfam" id="PF12296">
    <property type="entry name" value="HsbA"/>
    <property type="match status" value="1"/>
</dbReference>
<protein>
    <recommendedName>
        <fullName evidence="4">Antigenic cell wall galactomannoprotein</fullName>
    </recommendedName>
</protein>
<dbReference type="GO" id="GO:0005576">
    <property type="term" value="C:extracellular region"/>
    <property type="evidence" value="ECO:0007669"/>
    <property type="project" value="TreeGrafter"/>
</dbReference>
<reference evidence="2" key="1">
    <citation type="submission" date="2022-10" db="EMBL/GenBank/DDBJ databases">
        <title>Determination and structural analysis of whole genome sequence of Sarocladium strictum F4-1.</title>
        <authorList>
            <person name="Hu L."/>
            <person name="Jiang Y."/>
        </authorList>
    </citation>
    <scope>NUCLEOTIDE SEQUENCE</scope>
    <source>
        <strain evidence="2">F4-1</strain>
    </source>
</reference>
<evidence type="ECO:0000313" key="2">
    <source>
        <dbReference type="EMBL" id="KAK0384872.1"/>
    </source>
</evidence>